<accession>A0ABS1M1G9</accession>
<keyword evidence="3" id="KW-1185">Reference proteome</keyword>
<dbReference type="Pfam" id="PF05901">
    <property type="entry name" value="Excalibur"/>
    <property type="match status" value="1"/>
</dbReference>
<dbReference type="Proteomes" id="UP000602198">
    <property type="component" value="Unassembled WGS sequence"/>
</dbReference>
<dbReference type="SMART" id="SM00894">
    <property type="entry name" value="Excalibur"/>
    <property type="match status" value="1"/>
</dbReference>
<name>A0ABS1M1G9_9NOCA</name>
<gene>
    <name evidence="2" type="ORF">JK358_08235</name>
</gene>
<dbReference type="InterPro" id="IPR008613">
    <property type="entry name" value="Excalibur_Ca-bd_domain"/>
</dbReference>
<evidence type="ECO:0000313" key="2">
    <source>
        <dbReference type="EMBL" id="MBL1074384.1"/>
    </source>
</evidence>
<comment type="caution">
    <text evidence="2">The sequence shown here is derived from an EMBL/GenBank/DDBJ whole genome shotgun (WGS) entry which is preliminary data.</text>
</comment>
<feature type="domain" description="Excalibur calcium-binding" evidence="1">
    <location>
        <begin position="45"/>
        <end position="81"/>
    </location>
</feature>
<evidence type="ECO:0000313" key="3">
    <source>
        <dbReference type="Proteomes" id="UP000602198"/>
    </source>
</evidence>
<dbReference type="EMBL" id="JAERRJ010000003">
    <property type="protein sequence ID" value="MBL1074384.1"/>
    <property type="molecule type" value="Genomic_DNA"/>
</dbReference>
<organism evidence="2 3">
    <name type="scientific">Nocardia acididurans</name>
    <dbReference type="NCBI Taxonomy" id="2802282"/>
    <lineage>
        <taxon>Bacteria</taxon>
        <taxon>Bacillati</taxon>
        <taxon>Actinomycetota</taxon>
        <taxon>Actinomycetes</taxon>
        <taxon>Mycobacteriales</taxon>
        <taxon>Nocardiaceae</taxon>
        <taxon>Nocardia</taxon>
    </lineage>
</organism>
<protein>
    <submittedName>
        <fullName evidence="2">Excalibur calcium-binding domain-containing protein</fullName>
    </submittedName>
</protein>
<proteinExistence type="predicted"/>
<sequence length="81" mass="8677">MGKFVLEEKEHRTQVKKTLTFLGVIALLLAALVLGAKSASAEEVYYKNCAAARDAGAAPILRGEPGYRPALDRDNDGIACE</sequence>
<evidence type="ECO:0000259" key="1">
    <source>
        <dbReference type="SMART" id="SM00894"/>
    </source>
</evidence>
<reference evidence="2 3" key="1">
    <citation type="submission" date="2021-01" db="EMBL/GenBank/DDBJ databases">
        <title>WGS of actinomycetes isolated from Thailand.</title>
        <authorList>
            <person name="Thawai C."/>
        </authorList>
    </citation>
    <scope>NUCLEOTIDE SEQUENCE [LARGE SCALE GENOMIC DNA]</scope>
    <source>
        <strain evidence="2 3">LPG 2</strain>
    </source>
</reference>